<gene>
    <name evidence="7" type="ORF">H8712_09770</name>
</gene>
<dbReference type="Proteomes" id="UP000661649">
    <property type="component" value="Unassembled WGS sequence"/>
</dbReference>
<dbReference type="PANTHER" id="PTHR43758:SF2">
    <property type="entry name" value="OXIDIZED PURINE NUCLEOSIDE TRIPHOSPHATE HYDROLASE"/>
    <property type="match status" value="1"/>
</dbReference>
<evidence type="ECO:0000256" key="3">
    <source>
        <dbReference type="ARBA" id="ARBA00022723"/>
    </source>
</evidence>
<name>A0ABR7PBY6_9FIRM</name>
<dbReference type="InterPro" id="IPR000086">
    <property type="entry name" value="NUDIX_hydrolase_dom"/>
</dbReference>
<feature type="domain" description="Nudix hydrolase" evidence="6">
    <location>
        <begin position="11"/>
        <end position="136"/>
    </location>
</feature>
<sequence>MEENAMDRSQPMELANMCMLYDEKGRVLVEEKILGENEKGIIFPGGHVEPGESLKDSVIREMREETGLIISNPKLCGIKDWIREDGTRYLVLLYKTDEFTGELKSSEEGKVFWVEREKLSSLNPIWNLNELMEIYETDDFFEFFFAFKDGKYEDGTLVG</sequence>
<keyword evidence="5" id="KW-0460">Magnesium</keyword>
<dbReference type="CDD" id="cd18875">
    <property type="entry name" value="NUDIX_Hydrolase"/>
    <property type="match status" value="1"/>
</dbReference>
<dbReference type="SUPFAM" id="SSF55811">
    <property type="entry name" value="Nudix"/>
    <property type="match status" value="1"/>
</dbReference>
<evidence type="ECO:0000313" key="8">
    <source>
        <dbReference type="Proteomes" id="UP000661649"/>
    </source>
</evidence>
<reference evidence="7 8" key="1">
    <citation type="submission" date="2020-08" db="EMBL/GenBank/DDBJ databases">
        <title>Genome public.</title>
        <authorList>
            <person name="Liu C."/>
            <person name="Sun Q."/>
        </authorList>
    </citation>
    <scope>NUCLEOTIDE SEQUENCE [LARGE SCALE GENOMIC DNA]</scope>
    <source>
        <strain evidence="7 8">3_YM_SP_D4_24.mj</strain>
    </source>
</reference>
<comment type="cofactor">
    <cofactor evidence="1">
        <name>Mg(2+)</name>
        <dbReference type="ChEBI" id="CHEBI:18420"/>
    </cofactor>
</comment>
<dbReference type="Gene3D" id="3.90.79.10">
    <property type="entry name" value="Nucleoside Triphosphate Pyrophosphohydrolase"/>
    <property type="match status" value="1"/>
</dbReference>
<dbReference type="PANTHER" id="PTHR43758">
    <property type="entry name" value="7,8-DIHYDRO-8-OXOGUANINE TRIPHOSPHATASE"/>
    <property type="match status" value="1"/>
</dbReference>
<keyword evidence="8" id="KW-1185">Reference proteome</keyword>
<dbReference type="InterPro" id="IPR015797">
    <property type="entry name" value="NUDIX_hydrolase-like_dom_sf"/>
</dbReference>
<comment type="caution">
    <text evidence="7">The sequence shown here is derived from an EMBL/GenBank/DDBJ whole genome shotgun (WGS) entry which is preliminary data.</text>
</comment>
<protein>
    <submittedName>
        <fullName evidence="7">8-oxo-dGTP diphosphatase</fullName>
    </submittedName>
</protein>
<evidence type="ECO:0000259" key="6">
    <source>
        <dbReference type="PROSITE" id="PS51462"/>
    </source>
</evidence>
<comment type="similarity">
    <text evidence="2">Belongs to the Nudix hydrolase family.</text>
</comment>
<evidence type="ECO:0000256" key="2">
    <source>
        <dbReference type="ARBA" id="ARBA00005582"/>
    </source>
</evidence>
<evidence type="ECO:0000256" key="4">
    <source>
        <dbReference type="ARBA" id="ARBA00022801"/>
    </source>
</evidence>
<dbReference type="PROSITE" id="PS51462">
    <property type="entry name" value="NUDIX"/>
    <property type="match status" value="1"/>
</dbReference>
<accession>A0ABR7PBY6</accession>
<evidence type="ECO:0000256" key="1">
    <source>
        <dbReference type="ARBA" id="ARBA00001946"/>
    </source>
</evidence>
<dbReference type="Pfam" id="PF00293">
    <property type="entry name" value="NUDIX"/>
    <property type="match status" value="1"/>
</dbReference>
<organism evidence="7 8">
    <name type="scientific">Blautia stercoris</name>
    <dbReference type="NCBI Taxonomy" id="871664"/>
    <lineage>
        <taxon>Bacteria</taxon>
        <taxon>Bacillati</taxon>
        <taxon>Bacillota</taxon>
        <taxon>Clostridia</taxon>
        <taxon>Lachnospirales</taxon>
        <taxon>Lachnospiraceae</taxon>
        <taxon>Blautia</taxon>
    </lineage>
</organism>
<dbReference type="PRINTS" id="PR00502">
    <property type="entry name" value="NUDIXFAMILY"/>
</dbReference>
<dbReference type="InterPro" id="IPR020476">
    <property type="entry name" value="Nudix_hydrolase"/>
</dbReference>
<proteinExistence type="inferred from homology"/>
<keyword evidence="3" id="KW-0479">Metal-binding</keyword>
<keyword evidence="4" id="KW-0378">Hydrolase</keyword>
<evidence type="ECO:0000256" key="5">
    <source>
        <dbReference type="ARBA" id="ARBA00022842"/>
    </source>
</evidence>
<evidence type="ECO:0000313" key="7">
    <source>
        <dbReference type="EMBL" id="MBC8628894.1"/>
    </source>
</evidence>
<dbReference type="EMBL" id="JACRTP010000003">
    <property type="protein sequence ID" value="MBC8628894.1"/>
    <property type="molecule type" value="Genomic_DNA"/>
</dbReference>